<dbReference type="CDD" id="cd01949">
    <property type="entry name" value="GGDEF"/>
    <property type="match status" value="1"/>
</dbReference>
<dbReference type="RefSeq" id="WP_015820037.1">
    <property type="nucleotide sequence ID" value="NC_012997.1"/>
</dbReference>
<sequence length="807" mass="90878">MTDETLAQRSTIKRRLMRSIGSTLIVAVIMVAGILTWVGNRDAKANLINDLTVIGQIIANRSSTAMFFADFTDKDVIEKNLASAGFHSAIDLICVFDKEGKLYHTFAKPEAHSQCQRQQSSINELNFTEDNNVIRVRVPILHEGEHFGLVEIYSNNHGVNQAFLRFSITLAFALTIALFVAYFVGGRLVGSSLVPLRDLFNTSQEVAASPYANIRANKKSNDEIGDLVDVFNQILDTLETDNAALMESESRFRVLAEHAPIGIFLRNRKLIMEYTNDRWCEITGLTPSQANAFTNNIDPKDAALYESVQDKARSQHTPQVIEYTYTTPQGSRRTLMEHLAPLNNLQGFQGFVGSLLDVTELKTAQMELEKLAFYDPLTDLPNRRFFRGHLELTIAAAKKYDKRLAVMMTDLDDFKKINDTFGHDAGDQLLMQIGKRLKAASASIDVVSRMGGDEFMLLVKNIDSSSQLDHKANNILRALREKMEINGQQVEVGGSIGIAVFPNDAITYEELIRYADIALYNAKSMGGNTVSYYSSDLDKRIKDKMRLEQKLRVALDKRLLEVYIQPIYDAATREMIKGEALVRWMDPEEGFISPEVFVSLAEESGLIYDLGSLVLEKVCAYLHEHEGKLHLLGMRTIAVNLSARQFFASQLVTYIEATFKQYQIDPKQIEFELTESMVMDDVDQAIDIMRAIRNLGCSLSIDDFGTGYSSLSYLKQFPINTLKIDRSFIKDIPEDKNDVEIAYTIIAMAHNLGLTVVAEGVETKEQWQLLRDKNCDYLQGYYFARPMPMSDVLMLDNVINLLGDGSR</sequence>
<dbReference type="SMART" id="SM00052">
    <property type="entry name" value="EAL"/>
    <property type="match status" value="1"/>
</dbReference>
<dbReference type="HOGENOM" id="CLU_000445_70_46_6"/>
<keyword evidence="7" id="KW-1185">Reference proteome</keyword>
<dbReference type="InterPro" id="IPR001633">
    <property type="entry name" value="EAL_dom"/>
</dbReference>
<dbReference type="Pfam" id="PF00990">
    <property type="entry name" value="GGDEF"/>
    <property type="match status" value="1"/>
</dbReference>
<dbReference type="PROSITE" id="PS50887">
    <property type="entry name" value="GGDEF"/>
    <property type="match status" value="1"/>
</dbReference>
<dbReference type="AlphaFoldDB" id="C5BN58"/>
<dbReference type="InterPro" id="IPR029787">
    <property type="entry name" value="Nucleotide_cyclase"/>
</dbReference>
<evidence type="ECO:0000313" key="6">
    <source>
        <dbReference type="EMBL" id="ACR13922.1"/>
    </source>
</evidence>
<protein>
    <submittedName>
        <fullName evidence="6">Predicted signal transduction protein, with PAS, HAMP, GGDEF and EAL domainsl</fullName>
    </submittedName>
</protein>
<dbReference type="InterPro" id="IPR043128">
    <property type="entry name" value="Rev_trsase/Diguanyl_cyclase"/>
</dbReference>
<dbReference type="InterPro" id="IPR000160">
    <property type="entry name" value="GGDEF_dom"/>
</dbReference>
<dbReference type="InterPro" id="IPR000014">
    <property type="entry name" value="PAS"/>
</dbReference>
<dbReference type="Pfam" id="PF00563">
    <property type="entry name" value="EAL"/>
    <property type="match status" value="1"/>
</dbReference>
<dbReference type="CDD" id="cd00130">
    <property type="entry name" value="PAS"/>
    <property type="match status" value="1"/>
</dbReference>
<feature type="domain" description="EAL" evidence="4">
    <location>
        <begin position="544"/>
        <end position="800"/>
    </location>
</feature>
<keyword evidence="2" id="KW-0472">Membrane</keyword>
<gene>
    <name evidence="6" type="ordered locus">TERTU_0562</name>
</gene>
<organism evidence="6 7">
    <name type="scientific">Teredinibacter turnerae (strain ATCC 39867 / T7901)</name>
    <dbReference type="NCBI Taxonomy" id="377629"/>
    <lineage>
        <taxon>Bacteria</taxon>
        <taxon>Pseudomonadati</taxon>
        <taxon>Pseudomonadota</taxon>
        <taxon>Gammaproteobacteria</taxon>
        <taxon>Cellvibrionales</taxon>
        <taxon>Cellvibrionaceae</taxon>
        <taxon>Teredinibacter</taxon>
    </lineage>
</organism>
<dbReference type="InterPro" id="IPR035965">
    <property type="entry name" value="PAS-like_dom_sf"/>
</dbReference>
<feature type="domain" description="PAC" evidence="3">
    <location>
        <begin position="319"/>
        <end position="370"/>
    </location>
</feature>
<dbReference type="KEGG" id="ttu:TERTU_0562"/>
<dbReference type="GO" id="GO:0003824">
    <property type="term" value="F:catalytic activity"/>
    <property type="evidence" value="ECO:0007669"/>
    <property type="project" value="UniProtKB-ARBA"/>
</dbReference>
<dbReference type="Pfam" id="PF00989">
    <property type="entry name" value="PAS"/>
    <property type="match status" value="1"/>
</dbReference>
<feature type="domain" description="GGDEF" evidence="5">
    <location>
        <begin position="402"/>
        <end position="535"/>
    </location>
</feature>
<feature type="transmembrane region" description="Helical" evidence="2">
    <location>
        <begin position="20"/>
        <end position="38"/>
    </location>
</feature>
<reference evidence="6 7" key="1">
    <citation type="journal article" date="2009" name="PLoS ONE">
        <title>The complete genome of Teredinibacter turnerae T7901: an intracellular endosymbiont of marine wood-boring bivalves (shipworms).</title>
        <authorList>
            <person name="Yang J.C."/>
            <person name="Madupu R."/>
            <person name="Durkin A.S."/>
            <person name="Ekborg N.A."/>
            <person name="Pedamallu C.S."/>
            <person name="Hostetler J.B."/>
            <person name="Radune D."/>
            <person name="Toms B.S."/>
            <person name="Henrissat B."/>
            <person name="Coutinho P.M."/>
            <person name="Schwarz S."/>
            <person name="Field L."/>
            <person name="Trindade-Silva A.E."/>
            <person name="Soares C.A.G."/>
            <person name="Elshahawi S."/>
            <person name="Hanora A."/>
            <person name="Schmidt E.W."/>
            <person name="Haygood M.G."/>
            <person name="Posfai J."/>
            <person name="Benner J."/>
            <person name="Madinger C."/>
            <person name="Nove J."/>
            <person name="Anton B."/>
            <person name="Chaudhary K."/>
            <person name="Foster J."/>
            <person name="Holman A."/>
            <person name="Kumar S."/>
            <person name="Lessard P.A."/>
            <person name="Luyten Y.A."/>
            <person name="Slatko B."/>
            <person name="Wood N."/>
            <person name="Wu B."/>
            <person name="Teplitski M."/>
            <person name="Mougous J.D."/>
            <person name="Ward N."/>
            <person name="Eisen J.A."/>
            <person name="Badger J.H."/>
            <person name="Distel D.L."/>
        </authorList>
    </citation>
    <scope>NUCLEOTIDE SEQUENCE [LARGE SCALE GENOMIC DNA]</scope>
    <source>
        <strain evidence="7">ATCC 39867 / T7901</strain>
    </source>
</reference>
<keyword evidence="2" id="KW-0812">Transmembrane</keyword>
<dbReference type="Gene3D" id="3.30.70.270">
    <property type="match status" value="1"/>
</dbReference>
<dbReference type="eggNOG" id="COG5000">
    <property type="taxonomic scope" value="Bacteria"/>
</dbReference>
<dbReference type="InterPro" id="IPR035919">
    <property type="entry name" value="EAL_sf"/>
</dbReference>
<dbReference type="NCBIfam" id="TIGR00254">
    <property type="entry name" value="GGDEF"/>
    <property type="match status" value="1"/>
</dbReference>
<dbReference type="Gene3D" id="3.20.20.450">
    <property type="entry name" value="EAL domain"/>
    <property type="match status" value="1"/>
</dbReference>
<evidence type="ECO:0000259" key="3">
    <source>
        <dbReference type="PROSITE" id="PS50113"/>
    </source>
</evidence>
<dbReference type="SUPFAM" id="SSF55785">
    <property type="entry name" value="PYP-like sensor domain (PAS domain)"/>
    <property type="match status" value="1"/>
</dbReference>
<dbReference type="STRING" id="377629.TERTU_0562"/>
<evidence type="ECO:0000256" key="1">
    <source>
        <dbReference type="ARBA" id="ARBA00001946"/>
    </source>
</evidence>
<dbReference type="CDD" id="cd01948">
    <property type="entry name" value="EAL"/>
    <property type="match status" value="1"/>
</dbReference>
<dbReference type="Pfam" id="PF17152">
    <property type="entry name" value="CHASE8"/>
    <property type="match status" value="1"/>
</dbReference>
<dbReference type="Gene3D" id="6.10.340.10">
    <property type="match status" value="1"/>
</dbReference>
<proteinExistence type="predicted"/>
<dbReference type="SUPFAM" id="SSF141868">
    <property type="entry name" value="EAL domain-like"/>
    <property type="match status" value="1"/>
</dbReference>
<dbReference type="FunFam" id="3.30.70.270:FF:000001">
    <property type="entry name" value="Diguanylate cyclase domain protein"/>
    <property type="match status" value="1"/>
</dbReference>
<dbReference type="NCBIfam" id="TIGR00229">
    <property type="entry name" value="sensory_box"/>
    <property type="match status" value="1"/>
</dbReference>
<dbReference type="PANTHER" id="PTHR44757:SF2">
    <property type="entry name" value="BIOFILM ARCHITECTURE MAINTENANCE PROTEIN MBAA"/>
    <property type="match status" value="1"/>
</dbReference>
<dbReference type="SUPFAM" id="SSF55073">
    <property type="entry name" value="Nucleotide cyclase"/>
    <property type="match status" value="1"/>
</dbReference>
<evidence type="ECO:0000313" key="7">
    <source>
        <dbReference type="Proteomes" id="UP000009080"/>
    </source>
</evidence>
<dbReference type="OrthoDB" id="9799509at2"/>
<dbReference type="PROSITE" id="PS50113">
    <property type="entry name" value="PAC"/>
    <property type="match status" value="1"/>
</dbReference>
<feature type="transmembrane region" description="Helical" evidence="2">
    <location>
        <begin position="162"/>
        <end position="184"/>
    </location>
</feature>
<dbReference type="eggNOG" id="COG5001">
    <property type="taxonomic scope" value="Bacteria"/>
</dbReference>
<dbReference type="InterPro" id="IPR000700">
    <property type="entry name" value="PAS-assoc_C"/>
</dbReference>
<dbReference type="InterPro" id="IPR033417">
    <property type="entry name" value="CHASE8"/>
</dbReference>
<dbReference type="EMBL" id="CP001614">
    <property type="protein sequence ID" value="ACR13922.1"/>
    <property type="molecule type" value="Genomic_DNA"/>
</dbReference>
<evidence type="ECO:0000256" key="2">
    <source>
        <dbReference type="SAM" id="Phobius"/>
    </source>
</evidence>
<keyword evidence="2" id="KW-1133">Transmembrane helix</keyword>
<dbReference type="PANTHER" id="PTHR44757">
    <property type="entry name" value="DIGUANYLATE CYCLASE DGCP"/>
    <property type="match status" value="1"/>
</dbReference>
<dbReference type="CDD" id="cd06225">
    <property type="entry name" value="HAMP"/>
    <property type="match status" value="1"/>
</dbReference>
<dbReference type="InterPro" id="IPR052155">
    <property type="entry name" value="Biofilm_reg_signaling"/>
</dbReference>
<dbReference type="GO" id="GO:0006355">
    <property type="term" value="P:regulation of DNA-templated transcription"/>
    <property type="evidence" value="ECO:0007669"/>
    <property type="project" value="InterPro"/>
</dbReference>
<dbReference type="Proteomes" id="UP000009080">
    <property type="component" value="Chromosome"/>
</dbReference>
<dbReference type="InterPro" id="IPR013767">
    <property type="entry name" value="PAS_fold"/>
</dbReference>
<dbReference type="Gene3D" id="3.30.450.20">
    <property type="entry name" value="PAS domain"/>
    <property type="match status" value="1"/>
</dbReference>
<comment type="cofactor">
    <cofactor evidence="1">
        <name>Mg(2+)</name>
        <dbReference type="ChEBI" id="CHEBI:18420"/>
    </cofactor>
</comment>
<dbReference type="PROSITE" id="PS50883">
    <property type="entry name" value="EAL"/>
    <property type="match status" value="1"/>
</dbReference>
<dbReference type="SMART" id="SM00267">
    <property type="entry name" value="GGDEF"/>
    <property type="match status" value="1"/>
</dbReference>
<evidence type="ECO:0000259" key="4">
    <source>
        <dbReference type="PROSITE" id="PS50883"/>
    </source>
</evidence>
<evidence type="ECO:0000259" key="5">
    <source>
        <dbReference type="PROSITE" id="PS50887"/>
    </source>
</evidence>
<name>C5BN58_TERTT</name>
<accession>C5BN58</accession>